<keyword evidence="5" id="KW-1185">Reference proteome</keyword>
<organism evidence="4 5">
    <name type="scientific">Corynebacterium stationis</name>
    <dbReference type="NCBI Taxonomy" id="1705"/>
    <lineage>
        <taxon>Bacteria</taxon>
        <taxon>Bacillati</taxon>
        <taxon>Actinomycetota</taxon>
        <taxon>Actinomycetes</taxon>
        <taxon>Mycobacteriales</taxon>
        <taxon>Corynebacteriaceae</taxon>
        <taxon>Corynebacterium</taxon>
    </lineage>
</organism>
<gene>
    <name evidence="4" type="ORF">AYJ05_08230</name>
</gene>
<dbReference type="RefSeq" id="WP_066837662.1">
    <property type="nucleotide sequence ID" value="NZ_CAJUDP010000050.1"/>
</dbReference>
<dbReference type="Gene3D" id="3.40.980.10">
    <property type="entry name" value="MoaB/Mog-like domain"/>
    <property type="match status" value="1"/>
</dbReference>
<dbReference type="InterPro" id="IPR036425">
    <property type="entry name" value="MoaB/Mog-like_dom_sf"/>
</dbReference>
<dbReference type="Proteomes" id="UP000076947">
    <property type="component" value="Unassembled WGS sequence"/>
</dbReference>
<evidence type="ECO:0000313" key="4">
    <source>
        <dbReference type="EMBL" id="OAH31556.1"/>
    </source>
</evidence>
<keyword evidence="2" id="KW-0501">Molybdenum cofactor biosynthesis</keyword>
<dbReference type="PANTHER" id="PTHR43764:SF1">
    <property type="entry name" value="MOLYBDOPTERIN MOLYBDOTRANSFERASE"/>
    <property type="match status" value="1"/>
</dbReference>
<evidence type="ECO:0000256" key="1">
    <source>
        <dbReference type="ARBA" id="ARBA00005046"/>
    </source>
</evidence>
<dbReference type="InterPro" id="IPR001453">
    <property type="entry name" value="MoaB/Mog_dom"/>
</dbReference>
<comment type="caution">
    <text evidence="4">The sequence shown here is derived from an EMBL/GenBank/DDBJ whole genome shotgun (WGS) entry which is preliminary data.</text>
</comment>
<dbReference type="GO" id="GO:0006777">
    <property type="term" value="P:Mo-molybdopterin cofactor biosynthetic process"/>
    <property type="evidence" value="ECO:0007669"/>
    <property type="project" value="UniProtKB-KW"/>
</dbReference>
<evidence type="ECO:0000259" key="3">
    <source>
        <dbReference type="SMART" id="SM00852"/>
    </source>
</evidence>
<proteinExistence type="predicted"/>
<evidence type="ECO:0000313" key="5">
    <source>
        <dbReference type="Proteomes" id="UP000076947"/>
    </source>
</evidence>
<sequence length="195" mass="20359">MTTDSNPAPGLVHPNALLEMDEPDDAYLLAAEQQNAPQPYRRALVVLATDHPDEAAEENTSLCTELLQEAGFTVDGAITVRMKKSKIRQAIETAVVGGVDLVLTVGGVGVGPRDKVPEATREVLDQIVPGIAQAVRSSGQACGAVDACTSRGIAGVSGSTVVINLAPSRAAVRDGMATITPLVHHLVDQLQEYSV</sequence>
<evidence type="ECO:0000256" key="2">
    <source>
        <dbReference type="ARBA" id="ARBA00023150"/>
    </source>
</evidence>
<dbReference type="AlphaFoldDB" id="A0A177ISM4"/>
<comment type="pathway">
    <text evidence="1">Cofactor biosynthesis; molybdopterin biosynthesis.</text>
</comment>
<accession>A0A177ISM4</accession>
<protein>
    <submittedName>
        <fullName evidence="4">Molybdenum cofactor biosynthesis protein</fullName>
    </submittedName>
</protein>
<dbReference type="SUPFAM" id="SSF53218">
    <property type="entry name" value="Molybdenum cofactor biosynthesis proteins"/>
    <property type="match status" value="1"/>
</dbReference>
<dbReference type="OrthoDB" id="9784492at2"/>
<dbReference type="EMBL" id="LSTQ01000004">
    <property type="protein sequence ID" value="OAH31556.1"/>
    <property type="molecule type" value="Genomic_DNA"/>
</dbReference>
<dbReference type="Pfam" id="PF00994">
    <property type="entry name" value="MoCF_biosynth"/>
    <property type="match status" value="1"/>
</dbReference>
<dbReference type="STRING" id="1705.CA21670_08645"/>
<dbReference type="InterPro" id="IPR051920">
    <property type="entry name" value="MPT_Adenylyltrnsfr/MoaC-Rel"/>
</dbReference>
<dbReference type="SMART" id="SM00852">
    <property type="entry name" value="MoCF_biosynth"/>
    <property type="match status" value="1"/>
</dbReference>
<dbReference type="PANTHER" id="PTHR43764">
    <property type="entry name" value="MOLYBDENUM COFACTOR BIOSYNTHESIS"/>
    <property type="match status" value="1"/>
</dbReference>
<feature type="domain" description="MoaB/Mog" evidence="3">
    <location>
        <begin position="45"/>
        <end position="185"/>
    </location>
</feature>
<name>A0A177ISM4_9CORY</name>
<reference evidence="5" key="1">
    <citation type="submission" date="2016-02" db="EMBL/GenBank/DDBJ databases">
        <authorList>
            <person name="Kaur G."/>
            <person name="Nair G.R."/>
            <person name="Mayilraj S."/>
        </authorList>
    </citation>
    <scope>NUCLEOTIDE SEQUENCE [LARGE SCALE GENOMIC DNA]</scope>
    <source>
        <strain evidence="5">GA-15</strain>
    </source>
</reference>